<evidence type="ECO:0000313" key="3">
    <source>
        <dbReference type="Proteomes" id="UP000267223"/>
    </source>
</evidence>
<dbReference type="Pfam" id="PF00535">
    <property type="entry name" value="Glycos_transf_2"/>
    <property type="match status" value="1"/>
</dbReference>
<dbReference type="Gene3D" id="3.90.550.10">
    <property type="entry name" value="Spore Coat Polysaccharide Biosynthesis Protein SpsA, Chain A"/>
    <property type="match status" value="1"/>
</dbReference>
<protein>
    <submittedName>
        <fullName evidence="2">Glycosyltransferase family 2 protein</fullName>
    </submittedName>
</protein>
<evidence type="ECO:0000313" key="2">
    <source>
        <dbReference type="EMBL" id="RNI32186.1"/>
    </source>
</evidence>
<accession>A0A3M9N374</accession>
<evidence type="ECO:0000259" key="1">
    <source>
        <dbReference type="Pfam" id="PF00535"/>
    </source>
</evidence>
<dbReference type="EMBL" id="RJJR01000026">
    <property type="protein sequence ID" value="RNI32186.1"/>
    <property type="molecule type" value="Genomic_DNA"/>
</dbReference>
<feature type="domain" description="Glycosyltransferase 2-like" evidence="1">
    <location>
        <begin position="17"/>
        <end position="178"/>
    </location>
</feature>
<dbReference type="AlphaFoldDB" id="A0A3M9N374"/>
<dbReference type="SUPFAM" id="SSF53448">
    <property type="entry name" value="Nucleotide-diphospho-sugar transferases"/>
    <property type="match status" value="1"/>
</dbReference>
<dbReference type="PANTHER" id="PTHR22916:SF3">
    <property type="entry name" value="UDP-GLCNAC:BETAGAL BETA-1,3-N-ACETYLGLUCOSAMINYLTRANSFERASE-LIKE PROTEIN 1"/>
    <property type="match status" value="1"/>
</dbReference>
<comment type="caution">
    <text evidence="2">The sequence shown here is derived from an EMBL/GenBank/DDBJ whole genome shotgun (WGS) entry which is preliminary data.</text>
</comment>
<dbReference type="CDD" id="cd00761">
    <property type="entry name" value="Glyco_tranf_GTA_type"/>
    <property type="match status" value="1"/>
</dbReference>
<proteinExistence type="predicted"/>
<sequence length="330" mass="38198">MNNNWLDMNSYKPGLASVIIPTYNREVYLHEAVKSVIAQSYRPIECIIVDDGSTDNTREVVSKIRITDISSFTVKYIYQQNSGSQVARNTGTAAATGAYIQYLDSDDILYPDKIQQQVNYLMQHKECDGVFGDWQIGSVEKNETVVAYKDEDLISQLLTKRCIANFSFLMRRTIVEKIGDWDVNIKRNQEIDFHLRGVLAAGRFEYQPGLCGLWRIHQNERITTATGLIDILNFYRKWEILLQEKNKFSLVLSCKIADMLFWFVTQNKNNNNKELIMMLKEAIRLNPDIAMNRSLKLKFIKNVIGQDLALKIWLSKFRRSTRLTNNKVNS</sequence>
<gene>
    <name evidence="2" type="ORF">EFY79_20345</name>
</gene>
<reference evidence="2 3" key="1">
    <citation type="submission" date="2018-11" db="EMBL/GenBank/DDBJ databases">
        <title>Draft genome sequence of Ferruginibacter sp. BO-59.</title>
        <authorList>
            <person name="Im W.T."/>
        </authorList>
    </citation>
    <scope>NUCLEOTIDE SEQUENCE [LARGE SCALE GENOMIC DNA]</scope>
    <source>
        <strain evidence="2 3">BO-59</strain>
    </source>
</reference>
<dbReference type="PANTHER" id="PTHR22916">
    <property type="entry name" value="GLYCOSYLTRANSFERASE"/>
    <property type="match status" value="1"/>
</dbReference>
<name>A0A3M9N374_9BACT</name>
<dbReference type="InterPro" id="IPR001173">
    <property type="entry name" value="Glyco_trans_2-like"/>
</dbReference>
<dbReference type="GO" id="GO:0016758">
    <property type="term" value="F:hexosyltransferase activity"/>
    <property type="evidence" value="ECO:0007669"/>
    <property type="project" value="UniProtKB-ARBA"/>
</dbReference>
<keyword evidence="3" id="KW-1185">Reference proteome</keyword>
<dbReference type="InterPro" id="IPR029044">
    <property type="entry name" value="Nucleotide-diphossugar_trans"/>
</dbReference>
<organism evidence="2 3">
    <name type="scientific">Hanamia caeni</name>
    <dbReference type="NCBI Taxonomy" id="2294116"/>
    <lineage>
        <taxon>Bacteria</taxon>
        <taxon>Pseudomonadati</taxon>
        <taxon>Bacteroidota</taxon>
        <taxon>Chitinophagia</taxon>
        <taxon>Chitinophagales</taxon>
        <taxon>Chitinophagaceae</taxon>
        <taxon>Hanamia</taxon>
    </lineage>
</organism>
<dbReference type="Proteomes" id="UP000267223">
    <property type="component" value="Unassembled WGS sequence"/>
</dbReference>
<keyword evidence="2" id="KW-0808">Transferase</keyword>